<dbReference type="EMBL" id="NEWL01000003">
    <property type="protein sequence ID" value="OXB90571.1"/>
    <property type="molecule type" value="Genomic_DNA"/>
</dbReference>
<dbReference type="Proteomes" id="UP000198364">
    <property type="component" value="Unassembled WGS sequence"/>
</dbReference>
<organism evidence="2 3">
    <name type="scientific">Geobacillus uzenensis</name>
    <dbReference type="NCBI Taxonomy" id="129339"/>
    <lineage>
        <taxon>Bacteria</taxon>
        <taxon>Bacillati</taxon>
        <taxon>Bacillota</taxon>
        <taxon>Bacilli</taxon>
        <taxon>Bacillales</taxon>
        <taxon>Anoxybacillaceae</taxon>
        <taxon>Geobacillus</taxon>
    </lineage>
</organism>
<feature type="region of interest" description="Disordered" evidence="1">
    <location>
        <begin position="1"/>
        <end position="29"/>
    </location>
</feature>
<comment type="caution">
    <text evidence="2">The sequence shown here is derived from an EMBL/GenBank/DDBJ whole genome shotgun (WGS) entry which is preliminary data.</text>
</comment>
<accession>A0ABX4DJ75</accession>
<keyword evidence="3" id="KW-1185">Reference proteome</keyword>
<gene>
    <name evidence="2" type="ORF">B9L21_05150</name>
</gene>
<proteinExistence type="predicted"/>
<name>A0ABX4DJ75_9BACL</name>
<evidence type="ECO:0000313" key="2">
    <source>
        <dbReference type="EMBL" id="OXB90571.1"/>
    </source>
</evidence>
<sequence>MPPQQGRSVASRWRPELDSTKSGSAAIGSRSQMFFTRRGACTPRGKVIWQKRANVLHPQGCLHPEGEGYLAEESQALELDNTKREGRERPTINKSRFRFVQF</sequence>
<reference evidence="2 3" key="1">
    <citation type="submission" date="2017-05" db="EMBL/GenBank/DDBJ databases">
        <title>The genome sequence of Geobacillus uzenensis BGSC 92A1.</title>
        <authorList>
            <person name="Ramaloko W.T."/>
            <person name="Koen N."/>
            <person name="Polliack S."/>
            <person name="Aliyu H."/>
            <person name="Lebre P."/>
            <person name="Mohr T."/>
            <person name="Oswald F."/>
            <person name="Zwick M."/>
            <person name="Neumann A."/>
            <person name="Syldatk C."/>
            <person name="Cowan D."/>
            <person name="De Maayer P."/>
        </authorList>
    </citation>
    <scope>NUCLEOTIDE SEQUENCE [LARGE SCALE GENOMIC DNA]</scope>
    <source>
        <strain evidence="2 3">BGSC 92A1</strain>
    </source>
</reference>
<evidence type="ECO:0000256" key="1">
    <source>
        <dbReference type="SAM" id="MobiDB-lite"/>
    </source>
</evidence>
<protein>
    <submittedName>
        <fullName evidence="2">Uncharacterized protein</fullName>
    </submittedName>
</protein>
<evidence type="ECO:0000313" key="3">
    <source>
        <dbReference type="Proteomes" id="UP000198364"/>
    </source>
</evidence>